<dbReference type="OrthoDB" id="10555596at2759"/>
<organism evidence="2 3">
    <name type="scientific">Nosema bombycis (strain CQ1 / CVCC 102059)</name>
    <name type="common">Microsporidian parasite</name>
    <name type="synonym">Pebrine of silkworm</name>
    <dbReference type="NCBI Taxonomy" id="578461"/>
    <lineage>
        <taxon>Eukaryota</taxon>
        <taxon>Fungi</taxon>
        <taxon>Fungi incertae sedis</taxon>
        <taxon>Microsporidia</taxon>
        <taxon>Nosematidae</taxon>
        <taxon>Nosema</taxon>
    </lineage>
</organism>
<protein>
    <submittedName>
        <fullName evidence="2">Uncharacterized protein</fullName>
    </submittedName>
</protein>
<name>R0KQF9_NOSB1</name>
<evidence type="ECO:0000256" key="1">
    <source>
        <dbReference type="SAM" id="Phobius"/>
    </source>
</evidence>
<sequence>MTFLIICISLLRSYSFIVIIETSEIPFLLIFGISAVVFYLKHCIKVMYSNFIENIKREHYLVDRNVENYVSGEL</sequence>
<evidence type="ECO:0000313" key="3">
    <source>
        <dbReference type="Proteomes" id="UP000016927"/>
    </source>
</evidence>
<dbReference type="HOGENOM" id="CLU_2688422_0_0_1"/>
<dbReference type="Proteomes" id="UP000016927">
    <property type="component" value="Unassembled WGS sequence"/>
</dbReference>
<feature type="transmembrane region" description="Helical" evidence="1">
    <location>
        <begin position="25"/>
        <end position="44"/>
    </location>
</feature>
<dbReference type="VEuPathDB" id="MicrosporidiaDB:NBO_444g0016"/>
<dbReference type="EMBL" id="KB909352">
    <property type="protein sequence ID" value="EOB12437.1"/>
    <property type="molecule type" value="Genomic_DNA"/>
</dbReference>
<reference evidence="2 3" key="1">
    <citation type="journal article" date="2013" name="BMC Genomics">
        <title>Comparative genomics of parasitic silkworm microsporidia reveal an association between genome expansion and host adaptation.</title>
        <authorList>
            <person name="Pan G."/>
            <person name="Xu J."/>
            <person name="Li T."/>
            <person name="Xia Q."/>
            <person name="Liu S.L."/>
            <person name="Zhang G."/>
            <person name="Li S."/>
            <person name="Li C."/>
            <person name="Liu H."/>
            <person name="Yang L."/>
            <person name="Liu T."/>
            <person name="Zhang X."/>
            <person name="Wu Z."/>
            <person name="Fan W."/>
            <person name="Dang X."/>
            <person name="Xiang H."/>
            <person name="Tao M."/>
            <person name="Li Y."/>
            <person name="Hu J."/>
            <person name="Li Z."/>
            <person name="Lin L."/>
            <person name="Luo J."/>
            <person name="Geng L."/>
            <person name="Wang L."/>
            <person name="Long M."/>
            <person name="Wan Y."/>
            <person name="He N."/>
            <person name="Zhang Z."/>
            <person name="Lu C."/>
            <person name="Keeling P.J."/>
            <person name="Wang J."/>
            <person name="Xiang Z."/>
            <person name="Zhou Z."/>
        </authorList>
    </citation>
    <scope>NUCLEOTIDE SEQUENCE [LARGE SCALE GENOMIC DNA]</scope>
    <source>
        <strain evidence="3">CQ1 / CVCC 102059</strain>
    </source>
</reference>
<keyword evidence="1" id="KW-0812">Transmembrane</keyword>
<keyword evidence="1" id="KW-0472">Membrane</keyword>
<accession>R0KQF9</accession>
<evidence type="ECO:0000313" key="2">
    <source>
        <dbReference type="EMBL" id="EOB12437.1"/>
    </source>
</evidence>
<dbReference type="AlphaFoldDB" id="R0KQF9"/>
<proteinExistence type="predicted"/>
<gene>
    <name evidence="2" type="ORF">NBO_444g0016</name>
</gene>
<keyword evidence="1" id="KW-1133">Transmembrane helix</keyword>
<keyword evidence="3" id="KW-1185">Reference proteome</keyword>